<feature type="region of interest" description="Disordered" evidence="1">
    <location>
        <begin position="28"/>
        <end position="50"/>
    </location>
</feature>
<keyword evidence="3" id="KW-1185">Reference proteome</keyword>
<reference evidence="2" key="1">
    <citation type="submission" date="2021-05" db="EMBL/GenBank/DDBJ databases">
        <title>Comparative genomics of three Colletotrichum scovillei strains and genetic complementation revealed genes involved fungal growth and virulence on chili pepper.</title>
        <authorList>
            <person name="Hsieh D.-K."/>
            <person name="Chuang S.-C."/>
            <person name="Chen C.-Y."/>
            <person name="Chao Y.-T."/>
            <person name="Lu M.-Y.J."/>
            <person name="Lee M.-H."/>
            <person name="Shih M.-C."/>
        </authorList>
    </citation>
    <scope>NUCLEOTIDE SEQUENCE</scope>
    <source>
        <strain evidence="2">Coll-153</strain>
    </source>
</reference>
<evidence type="ECO:0000313" key="3">
    <source>
        <dbReference type="Proteomes" id="UP000699042"/>
    </source>
</evidence>
<feature type="non-terminal residue" evidence="2">
    <location>
        <position position="50"/>
    </location>
</feature>
<evidence type="ECO:0000256" key="1">
    <source>
        <dbReference type="SAM" id="MobiDB-lite"/>
    </source>
</evidence>
<accession>A0A9P7UBN2</accession>
<proteinExistence type="predicted"/>
<sequence length="50" mass="5533">MISTRDPVHESQVQTRSGVGVCITARPHVQKPHPYNPKISHSGCQNVKKV</sequence>
<gene>
    <name evidence="2" type="ORF">JMJ77_009334</name>
</gene>
<dbReference type="Proteomes" id="UP000699042">
    <property type="component" value="Unassembled WGS sequence"/>
</dbReference>
<comment type="caution">
    <text evidence="2">The sequence shown here is derived from an EMBL/GenBank/DDBJ whole genome shotgun (WGS) entry which is preliminary data.</text>
</comment>
<evidence type="ECO:0000313" key="2">
    <source>
        <dbReference type="EMBL" id="KAG7045249.1"/>
    </source>
</evidence>
<protein>
    <submittedName>
        <fullName evidence="2">Uncharacterized protein</fullName>
    </submittedName>
</protein>
<organism evidence="2 3">
    <name type="scientific">Colletotrichum scovillei</name>
    <dbReference type="NCBI Taxonomy" id="1209932"/>
    <lineage>
        <taxon>Eukaryota</taxon>
        <taxon>Fungi</taxon>
        <taxon>Dikarya</taxon>
        <taxon>Ascomycota</taxon>
        <taxon>Pezizomycotina</taxon>
        <taxon>Sordariomycetes</taxon>
        <taxon>Hypocreomycetidae</taxon>
        <taxon>Glomerellales</taxon>
        <taxon>Glomerellaceae</taxon>
        <taxon>Colletotrichum</taxon>
        <taxon>Colletotrichum acutatum species complex</taxon>
    </lineage>
</organism>
<dbReference type="AlphaFoldDB" id="A0A9P7UBN2"/>
<dbReference type="EMBL" id="JAESDN010000009">
    <property type="protein sequence ID" value="KAG7045249.1"/>
    <property type="molecule type" value="Genomic_DNA"/>
</dbReference>
<name>A0A9P7UBN2_9PEZI</name>